<protein>
    <recommendedName>
        <fullName evidence="2">Helicase HerA central domain-containing protein</fullName>
    </recommendedName>
</protein>
<evidence type="ECO:0000313" key="4">
    <source>
        <dbReference type="Proteomes" id="UP000187172"/>
    </source>
</evidence>
<dbReference type="EMBL" id="MRTP01000018">
    <property type="protein sequence ID" value="OMF47329.1"/>
    <property type="molecule type" value="Genomic_DNA"/>
</dbReference>
<evidence type="ECO:0000259" key="2">
    <source>
        <dbReference type="Pfam" id="PF01935"/>
    </source>
</evidence>
<sequence length="1072" mass="120118">MPSYDMLKIQLDEATLLIDDLVLKNYLTKLSDLDVVPLPEELKRISDIRFFKINEMVYQKDEYSTYKFASVFNSVQNLNCGVFLIVDSDGKKTNFYMGVRSLDDERTTKSLKDTLKNTLSGHFPGVKTTDLLDDEAQEFLKNMPSKHISAVSCVAQNKDEEFNDNNSFIQGLEKLTLAMQGQRYTAVVLAKGASSAQLLDTRRAYEAIYTQISPFANMQLSYGTQMAMNISDAFSKGTSTSTSNATNTSLQKGTSDTKGTSSNQSETQTDRLGMIGKGVATSLLGVASLVTAPLTGGGSLVAAGAIMTGSLAVNAIQPKTKTKGTSITENYTENTSETRGETYTSGSGTSENYTQTKGLTNGTTDTMQLTMQNKTIIDTLDRIGLQLKRMDEFESLGMWECATYFLSDTQETAEMAASLYKALMKGTKSGVETSAINYWGRQSGAKLPLIREYVTNFIHPEFIYHSPSAIFPVTASSLVSSNELAIQMGLPRKSVGGFPVIEHAEFGSEVVKYSNKSSDNEFIIGSMFTMGKESSTKVRLSRDSMTMHTLITGSTGSGKSNATYEILYQLKNVYNVPFLVIEPAKGEYKNVFGHAPDVTVYGTNPKLANLLKINPFCFPAEVHVLEHLDRLVELFNVCWPMYAAMPAILKDAMERAYMIAGWDLETSENTKGRLYPNFVDLLEQIETVINESKYSADSKGDYSGALITRIRSLTNGLNGLIFCHDDLTDEELFDRNVVVDLSRIGSVETKALIMGLLVMKLNEYRMSSSHSNSVLRHITVLEEAHHLLKRTSTEQSSDGANLLGKSVEMLSNSIAEMRTYGEGFIIVDQSPGLLDLSVIRNTNTKIILRLPELSDRELVGYSATLDDDQVKELAKLEQGVAAIHQNDWVDPVLVKISKCELQEKPYHYYAQEKSLNRKKITELLVHLLLQGRVNERLDFDVDEIERGLHTLNLTVDSREFIEEQLLDYRENHRLELWRDDQLQRLARHVTTILGVRERVEKLVLSTADHEDLTDRLIRLGRQLFEDASYEVLITLSQCFMKDMSRRQEDREVRERIYMQWVESIMEESRGQL</sequence>
<feature type="region of interest" description="Disordered" evidence="1">
    <location>
        <begin position="235"/>
        <end position="270"/>
    </location>
</feature>
<dbReference type="InterPro" id="IPR008571">
    <property type="entry name" value="HerA-like"/>
</dbReference>
<reference evidence="3 4" key="1">
    <citation type="submission" date="2016-11" db="EMBL/GenBank/DDBJ databases">
        <title>Paenibacillus species isolates.</title>
        <authorList>
            <person name="Beno S.M."/>
        </authorList>
    </citation>
    <scope>NUCLEOTIDE SEQUENCE [LARGE SCALE GENOMIC DNA]</scope>
    <source>
        <strain evidence="3 4">FSL R5-0378</strain>
    </source>
</reference>
<dbReference type="STRING" id="297318.BK138_32195"/>
<feature type="region of interest" description="Disordered" evidence="1">
    <location>
        <begin position="331"/>
        <end position="361"/>
    </location>
</feature>
<comment type="caution">
    <text evidence="3">The sequence shown here is derived from an EMBL/GenBank/DDBJ whole genome shotgun (WGS) entry which is preliminary data.</text>
</comment>
<dbReference type="Pfam" id="PF01935">
    <property type="entry name" value="DUF87"/>
    <property type="match status" value="1"/>
</dbReference>
<feature type="domain" description="Helicase HerA central" evidence="2">
    <location>
        <begin position="525"/>
        <end position="751"/>
    </location>
</feature>
<dbReference type="InterPro" id="IPR027417">
    <property type="entry name" value="P-loop_NTPase"/>
</dbReference>
<dbReference type="PANTHER" id="PTHR42957">
    <property type="entry name" value="HELICASE MJ1565-RELATED"/>
    <property type="match status" value="1"/>
</dbReference>
<evidence type="ECO:0000256" key="1">
    <source>
        <dbReference type="SAM" id="MobiDB-lite"/>
    </source>
</evidence>
<dbReference type="SUPFAM" id="SSF52540">
    <property type="entry name" value="P-loop containing nucleoside triphosphate hydrolases"/>
    <property type="match status" value="1"/>
</dbReference>
<dbReference type="Gene3D" id="3.40.50.300">
    <property type="entry name" value="P-loop containing nucleotide triphosphate hydrolases"/>
    <property type="match status" value="2"/>
</dbReference>
<keyword evidence="4" id="KW-1185">Reference proteome</keyword>
<dbReference type="Proteomes" id="UP000187172">
    <property type="component" value="Unassembled WGS sequence"/>
</dbReference>
<name>A0A1R1E697_9BACL</name>
<dbReference type="InterPro" id="IPR002789">
    <property type="entry name" value="HerA_central"/>
</dbReference>
<proteinExistence type="predicted"/>
<feature type="compositionally biased region" description="Polar residues" evidence="1">
    <location>
        <begin position="250"/>
        <end position="267"/>
    </location>
</feature>
<evidence type="ECO:0000313" key="3">
    <source>
        <dbReference type="EMBL" id="OMF47329.1"/>
    </source>
</evidence>
<gene>
    <name evidence="3" type="ORF">BK138_32195</name>
</gene>
<organism evidence="3 4">
    <name type="scientific">Paenibacillus rhizosphaerae</name>
    <dbReference type="NCBI Taxonomy" id="297318"/>
    <lineage>
        <taxon>Bacteria</taxon>
        <taxon>Bacillati</taxon>
        <taxon>Bacillota</taxon>
        <taxon>Bacilli</taxon>
        <taxon>Bacillales</taxon>
        <taxon>Paenibacillaceae</taxon>
        <taxon>Paenibacillus</taxon>
    </lineage>
</organism>
<accession>A0A1R1E697</accession>
<dbReference type="AlphaFoldDB" id="A0A1R1E697"/>
<feature type="compositionally biased region" description="Low complexity" evidence="1">
    <location>
        <begin position="238"/>
        <end position="249"/>
    </location>
</feature>
<dbReference type="PANTHER" id="PTHR42957:SF1">
    <property type="entry name" value="HELICASE MJ1565-RELATED"/>
    <property type="match status" value="1"/>
</dbReference>